<evidence type="ECO:0000256" key="5">
    <source>
        <dbReference type="ARBA" id="ARBA00048531"/>
    </source>
</evidence>
<dbReference type="InterPro" id="IPR015421">
    <property type="entry name" value="PyrdxlP-dep_Trfase_major"/>
</dbReference>
<dbReference type="GO" id="GO:0030170">
    <property type="term" value="F:pyridoxal phosphate binding"/>
    <property type="evidence" value="ECO:0007669"/>
    <property type="project" value="InterPro"/>
</dbReference>
<dbReference type="InterPro" id="IPR004838">
    <property type="entry name" value="NHTrfase_class1_PyrdxlP-BS"/>
</dbReference>
<evidence type="ECO:0000313" key="11">
    <source>
        <dbReference type="EMBL" id="MBD2846784.1"/>
    </source>
</evidence>
<dbReference type="Proteomes" id="UP000621560">
    <property type="component" value="Unassembled WGS sequence"/>
</dbReference>
<comment type="caution">
    <text evidence="11">The sequence shown here is derived from an EMBL/GenBank/DDBJ whole genome shotgun (WGS) entry which is preliminary data.</text>
</comment>
<evidence type="ECO:0000256" key="2">
    <source>
        <dbReference type="ARBA" id="ARBA00004953"/>
    </source>
</evidence>
<protein>
    <recommendedName>
        <fullName evidence="6">Cobyric acid synthase</fullName>
    </recommendedName>
</protein>
<dbReference type="Gene3D" id="3.40.50.300">
    <property type="entry name" value="P-loop containing nucleotide triphosphate hydrolases"/>
    <property type="match status" value="1"/>
</dbReference>
<evidence type="ECO:0000313" key="12">
    <source>
        <dbReference type="Proteomes" id="UP000621560"/>
    </source>
</evidence>
<feature type="active site" description="Nucleophile" evidence="6">
    <location>
        <position position="816"/>
    </location>
</feature>
<dbReference type="Pfam" id="PF01656">
    <property type="entry name" value="CbiA"/>
    <property type="match status" value="1"/>
</dbReference>
<dbReference type="InterPro" id="IPR015422">
    <property type="entry name" value="PyrdxlP-dep_Trfase_small"/>
</dbReference>
<dbReference type="Pfam" id="PF07685">
    <property type="entry name" value="GATase_3"/>
    <property type="match status" value="1"/>
</dbReference>
<evidence type="ECO:0000259" key="10">
    <source>
        <dbReference type="Pfam" id="PF07685"/>
    </source>
</evidence>
<feature type="domain" description="Aminotransferase class I/classII large" evidence="8">
    <location>
        <begin position="25"/>
        <end position="350"/>
    </location>
</feature>
<evidence type="ECO:0000259" key="8">
    <source>
        <dbReference type="Pfam" id="PF00155"/>
    </source>
</evidence>
<dbReference type="Gene3D" id="3.90.1150.10">
    <property type="entry name" value="Aspartate Aminotransferase, domain 1"/>
    <property type="match status" value="1"/>
</dbReference>
<dbReference type="PANTHER" id="PTHR21343">
    <property type="entry name" value="DETHIOBIOTIN SYNTHETASE"/>
    <property type="match status" value="1"/>
</dbReference>
<feature type="domain" description="CobQ/CobB/MinD/ParA nucleotide binding" evidence="9">
    <location>
        <begin position="457"/>
        <end position="684"/>
    </location>
</feature>
<dbReference type="InterPro" id="IPR033949">
    <property type="entry name" value="CobQ_GATase1"/>
</dbReference>
<dbReference type="InterPro" id="IPR027417">
    <property type="entry name" value="P-loop_NTPase"/>
</dbReference>
<feature type="region of interest" description="Disordered" evidence="7">
    <location>
        <begin position="361"/>
        <end position="454"/>
    </location>
</feature>
<dbReference type="InterPro" id="IPR015424">
    <property type="entry name" value="PyrdxlP-dep_Trfase"/>
</dbReference>
<keyword evidence="3 6" id="KW-0169">Cobalamin biosynthesis</keyword>
<dbReference type="GO" id="GO:0015420">
    <property type="term" value="F:ABC-type vitamin B12 transporter activity"/>
    <property type="evidence" value="ECO:0007669"/>
    <property type="project" value="UniProtKB-UniRule"/>
</dbReference>
<feature type="compositionally biased region" description="Low complexity" evidence="7">
    <location>
        <begin position="434"/>
        <end position="447"/>
    </location>
</feature>
<gene>
    <name evidence="6" type="primary">cobQ</name>
    <name evidence="11" type="ORF">IDH44_16430</name>
</gene>
<comment type="function">
    <text evidence="1">Decarboxylates L-threonine-O-3-phosphate to yield (R)-1-amino-2-propanol O-2-phosphate, the precursor for the linkage between the nucleotide loop and the corrin ring in cobalamin.</text>
</comment>
<dbReference type="Gene3D" id="3.40.640.10">
    <property type="entry name" value="Type I PLP-dependent aspartate aminotransferase-like (Major domain)"/>
    <property type="match status" value="1"/>
</dbReference>
<keyword evidence="12" id="KW-1185">Reference proteome</keyword>
<dbReference type="PROSITE" id="PS51274">
    <property type="entry name" value="GATASE_COBBQ"/>
    <property type="match status" value="1"/>
</dbReference>
<dbReference type="Gene3D" id="3.40.50.880">
    <property type="match status" value="1"/>
</dbReference>
<name>A0A927BWH6_9BACL</name>
<accession>A0A927BWH6</accession>
<dbReference type="Pfam" id="PF00155">
    <property type="entry name" value="Aminotran_1_2"/>
    <property type="match status" value="1"/>
</dbReference>
<evidence type="ECO:0000256" key="1">
    <source>
        <dbReference type="ARBA" id="ARBA00003444"/>
    </source>
</evidence>
<dbReference type="GO" id="GO:0048472">
    <property type="term" value="F:threonine-phosphate decarboxylase activity"/>
    <property type="evidence" value="ECO:0007669"/>
    <property type="project" value="UniProtKB-EC"/>
</dbReference>
<dbReference type="SUPFAM" id="SSF52540">
    <property type="entry name" value="P-loop containing nucleoside triphosphate hydrolases"/>
    <property type="match status" value="1"/>
</dbReference>
<dbReference type="InterPro" id="IPR029062">
    <property type="entry name" value="Class_I_gatase-like"/>
</dbReference>
<evidence type="ECO:0000256" key="3">
    <source>
        <dbReference type="ARBA" id="ARBA00022573"/>
    </source>
</evidence>
<feature type="compositionally biased region" description="Low complexity" evidence="7">
    <location>
        <begin position="361"/>
        <end position="375"/>
    </location>
</feature>
<evidence type="ECO:0000259" key="9">
    <source>
        <dbReference type="Pfam" id="PF01656"/>
    </source>
</evidence>
<evidence type="ECO:0000256" key="6">
    <source>
        <dbReference type="HAMAP-Rule" id="MF_00028"/>
    </source>
</evidence>
<dbReference type="SUPFAM" id="SSF52317">
    <property type="entry name" value="Class I glutamine amidotransferase-like"/>
    <property type="match status" value="1"/>
</dbReference>
<feature type="region of interest" description="Disordered" evidence="7">
    <location>
        <begin position="694"/>
        <end position="729"/>
    </location>
</feature>
<organism evidence="11 12">
    <name type="scientific">Paenibacillus sabuli</name>
    <dbReference type="NCBI Taxonomy" id="2772509"/>
    <lineage>
        <taxon>Bacteria</taxon>
        <taxon>Bacillati</taxon>
        <taxon>Bacillota</taxon>
        <taxon>Bacilli</taxon>
        <taxon>Bacillales</taxon>
        <taxon>Paenibacillaceae</taxon>
        <taxon>Paenibacillus</taxon>
    </lineage>
</organism>
<dbReference type="RefSeq" id="WP_190919481.1">
    <property type="nucleotide sequence ID" value="NZ_JACXIZ010000027.1"/>
</dbReference>
<comment type="function">
    <text evidence="6">Catalyzes amidations at positions B, D, E, and G on adenosylcobyrinic A,C-diamide. NH(2) groups are provided by glutamine, and one molecule of ATP is hydrogenolyzed for each amidation.</text>
</comment>
<comment type="similarity">
    <text evidence="6">Belongs to the CobB/CobQ family. CobQ subfamily.</text>
</comment>
<proteinExistence type="inferred from homology"/>
<sequence>MLERYGHGGDLLSASEAFGLPPESYVDFSSNMNPLGPPQGVRDVLARYAAHIHAYPDPAVRELRLRLAERHGVDEACILVGNGAAELIDLAVRWRRPAAVGLAVPCFAEYEEAARKCGADLVRVTLNEAADFTAERAVLEAQRPGLWLLGSPNNPTGRLLPRDIPLALAASGATVVVDEAFIDFVPEESRISLAREAAGDPSLLVLRSMTKYYAIPGIRLGYAIGHPETIAALRELQVPWSVNSLAQQIGCAVLEDDEYAHRTRRWLAEERLRLEAGLNGLGLRVVPSAANYVLAELPGALGLTAAALQRQLGPRGLLIRDGGRFDGLGPRWLRVAVRLRTDNERLLDALAAALAPLGATGAASAPGGTPVGAPANGSARRWCAAPSGPGRAADCVSTAPSGPGSTGDLVSTAQPAQGRAADPVSAAQPGPAPAANRASGAEGSASEAKPKQPARTLMIQGTASDAGKSLLVTALCRSFARRGRRTAPFKAQNMSNNSYVTWDGKEIGRAQGMQAEACGILADTDMNPILLKPTREMSAQVVVHGVALRDYEARAYREQFLAEAGTIVTGALRRLRMRCDVVVLEGAGSPAEINLKDRDIVNMQAAAWADAPVLLVADIDRGGALAALVGTLELLEPHERDRVAGLIINKFRGDVSLLRPGLDWLERRTGKPVLGVVPYLPGLALESEDTLSLEAAQREAERAGSRGAVPAAEASTQQAGEEARSGQQEHSEHALLDIAVLRLPHLSNFTDFDPLRFEPDVRLRYVEDARRLGEPDALVLPGSKNVMDDLLHLRASGLAEAVLHYAARGGHIVGICGGYEMLGRRLCDPDHAESVHDELDGLGLLPLEVRFAHPKRTVRMFGTARLPGWTAPEEVEGYEIHTGQMRVEPGAGRPLRVRPADVGHAPLGVAQPDTAAAAGSAARPPADERTASVAARDSVEADEGACTPDGRIWGTFLHGVLHGDAFRRRWLNGLRAAKGYAPLPVQLHFRRLREAEFDRLADHIEAHCDMARIEALLQGEAIITNNAVRKGEGR</sequence>
<comment type="pathway">
    <text evidence="2 6">Cofactor biosynthesis; adenosylcobalamin biosynthesis.</text>
</comment>
<dbReference type="CDD" id="cd00609">
    <property type="entry name" value="AAT_like"/>
    <property type="match status" value="1"/>
</dbReference>
<dbReference type="InterPro" id="IPR002586">
    <property type="entry name" value="CobQ/CobB/MinD/ParA_Nub-bd_dom"/>
</dbReference>
<dbReference type="SUPFAM" id="SSF53383">
    <property type="entry name" value="PLP-dependent transferases"/>
    <property type="match status" value="1"/>
</dbReference>
<dbReference type="NCBIfam" id="NF001989">
    <property type="entry name" value="PRK00784.1"/>
    <property type="match status" value="1"/>
</dbReference>
<dbReference type="CDD" id="cd05389">
    <property type="entry name" value="CobQ_N"/>
    <property type="match status" value="1"/>
</dbReference>
<dbReference type="InterPro" id="IPR047045">
    <property type="entry name" value="CobQ_N"/>
</dbReference>
<feature type="active site" evidence="6">
    <location>
        <position position="958"/>
    </location>
</feature>
<dbReference type="AlphaFoldDB" id="A0A927BWH6"/>
<feature type="region of interest" description="Disordered" evidence="7">
    <location>
        <begin position="919"/>
        <end position="944"/>
    </location>
</feature>
<evidence type="ECO:0000256" key="7">
    <source>
        <dbReference type="SAM" id="MobiDB-lite"/>
    </source>
</evidence>
<dbReference type="InterPro" id="IPR004459">
    <property type="entry name" value="CobQ_synth"/>
</dbReference>
<dbReference type="PROSITE" id="PS00105">
    <property type="entry name" value="AA_TRANSFER_CLASS_1"/>
    <property type="match status" value="1"/>
</dbReference>
<comment type="catalytic activity">
    <reaction evidence="5">
        <text>O-phospho-L-threonine + H(+) = (R)-1-aminopropan-2-yl phosphate + CO2</text>
        <dbReference type="Rhea" id="RHEA:11492"/>
        <dbReference type="ChEBI" id="CHEBI:15378"/>
        <dbReference type="ChEBI" id="CHEBI:16526"/>
        <dbReference type="ChEBI" id="CHEBI:58563"/>
        <dbReference type="ChEBI" id="CHEBI:58675"/>
        <dbReference type="EC" id="4.1.1.81"/>
    </reaction>
</comment>
<dbReference type="InterPro" id="IPR011698">
    <property type="entry name" value="GATase_3"/>
</dbReference>
<dbReference type="EMBL" id="JACXIZ010000027">
    <property type="protein sequence ID" value="MBD2846784.1"/>
    <property type="molecule type" value="Genomic_DNA"/>
</dbReference>
<dbReference type="HAMAP" id="MF_00028">
    <property type="entry name" value="CobQ"/>
    <property type="match status" value="1"/>
</dbReference>
<reference evidence="11" key="1">
    <citation type="submission" date="2020-09" db="EMBL/GenBank/DDBJ databases">
        <title>A novel bacterium of genus Paenibacillus, isolated from South China Sea.</title>
        <authorList>
            <person name="Huang H."/>
            <person name="Mo K."/>
            <person name="Hu Y."/>
        </authorList>
    </citation>
    <scope>NUCLEOTIDE SEQUENCE</scope>
    <source>
        <strain evidence="11">IB182496</strain>
    </source>
</reference>
<dbReference type="PANTHER" id="PTHR21343:SF1">
    <property type="entry name" value="COBYRIC ACID SYNTHASE"/>
    <property type="match status" value="1"/>
</dbReference>
<dbReference type="GO" id="GO:0009236">
    <property type="term" value="P:cobalamin biosynthetic process"/>
    <property type="evidence" value="ECO:0007669"/>
    <property type="project" value="UniProtKB-UniRule"/>
</dbReference>
<keyword evidence="4 6" id="KW-0315">Glutamine amidotransferase</keyword>
<dbReference type="InterPro" id="IPR004839">
    <property type="entry name" value="Aminotransferase_I/II_large"/>
</dbReference>
<dbReference type="InterPro" id="IPR005860">
    <property type="entry name" value="CobD"/>
</dbReference>
<feature type="domain" description="CobB/CobQ-like glutamine amidotransferase" evidence="10">
    <location>
        <begin position="737"/>
        <end position="964"/>
    </location>
</feature>
<dbReference type="CDD" id="cd01750">
    <property type="entry name" value="GATase1_CobQ"/>
    <property type="match status" value="1"/>
</dbReference>
<evidence type="ECO:0000256" key="4">
    <source>
        <dbReference type="ARBA" id="ARBA00022962"/>
    </source>
</evidence>
<dbReference type="NCBIfam" id="TIGR01140">
    <property type="entry name" value="L_thr_O3P_dcar"/>
    <property type="match status" value="1"/>
</dbReference>